<evidence type="ECO:0000313" key="2">
    <source>
        <dbReference type="EMBL" id="KAK1561607.1"/>
    </source>
</evidence>
<evidence type="ECO:0000256" key="1">
    <source>
        <dbReference type="SAM" id="Phobius"/>
    </source>
</evidence>
<dbReference type="EMBL" id="JAHLJV010000269">
    <property type="protein sequence ID" value="KAK1561607.1"/>
    <property type="molecule type" value="Genomic_DNA"/>
</dbReference>
<dbReference type="Proteomes" id="UP001230504">
    <property type="component" value="Unassembled WGS sequence"/>
</dbReference>
<evidence type="ECO:0000313" key="3">
    <source>
        <dbReference type="Proteomes" id="UP001230504"/>
    </source>
</evidence>
<organism evidence="2 3">
    <name type="scientific">Colletotrichum navitas</name>
    <dbReference type="NCBI Taxonomy" id="681940"/>
    <lineage>
        <taxon>Eukaryota</taxon>
        <taxon>Fungi</taxon>
        <taxon>Dikarya</taxon>
        <taxon>Ascomycota</taxon>
        <taxon>Pezizomycotina</taxon>
        <taxon>Sordariomycetes</taxon>
        <taxon>Hypocreomycetidae</taxon>
        <taxon>Glomerellales</taxon>
        <taxon>Glomerellaceae</taxon>
        <taxon>Colletotrichum</taxon>
        <taxon>Colletotrichum graminicola species complex</taxon>
    </lineage>
</organism>
<gene>
    <name evidence="2" type="ORF">LY79DRAFT_645279</name>
</gene>
<accession>A0AAD8PIG6</accession>
<keyword evidence="3" id="KW-1185">Reference proteome</keyword>
<proteinExistence type="predicted"/>
<dbReference type="AlphaFoldDB" id="A0AAD8PIG6"/>
<keyword evidence="1" id="KW-0812">Transmembrane</keyword>
<dbReference type="GeneID" id="85446681"/>
<comment type="caution">
    <text evidence="2">The sequence shown here is derived from an EMBL/GenBank/DDBJ whole genome shotgun (WGS) entry which is preliminary data.</text>
</comment>
<keyword evidence="1" id="KW-1133">Transmembrane helix</keyword>
<name>A0AAD8PIG6_9PEZI</name>
<dbReference type="RefSeq" id="XP_060406760.1">
    <property type="nucleotide sequence ID" value="XM_060562441.1"/>
</dbReference>
<sequence>MPKVAALCEFTCSLDYCPPGACVCTEFGKTPTRPKAMDIKGYPVATLDASFSGLCSFACNYGFCPQDYCTTTEVALPIWPESLFDPPYCTEGKSFDPSFDDLCQFTCAHGFCPIGVCRCLATGFLNLLEPNTTSSAGTLKGINDYGLCNYACTRVFCPAQTCYENTDPMENGFGPYYDPVTEEYYDNTNPGNVNCDPSKAPRNLDDLIKGIDSNSVPAVCWDQWALEILFEALVNFNDEFAASAKGYDNLYSAYETRVKDSVGQQLESFMAVDTGEGNQYFDCVLTLSGHKYDKMGCQFLGLNKFADAEWTIDYSLRDADGFYAAVLEKLGIERDWITFGTIDLGWACRDVGSDRPGAGNRPCLKLEHQKTNAPISVQKEKIKVPNPKEVIRAAMPNMTNLANTLMVAHLDLTLHINEAEGGDIVAAASVPIFMLQQAIRSMDNIKSIGAKILEENKQRLVLEILSIVLVIIPFIGEAGGALFGGVAMISRIAALVDVAGSASLTAYDIVQDPTSAPFAILSLLVGGFGSGVRSEKEAFSEAAKARKGLLASDIAKFGDNFVTSDTKIPKIVNACLRI</sequence>
<keyword evidence="1" id="KW-0472">Membrane</keyword>
<reference evidence="2" key="1">
    <citation type="submission" date="2021-06" db="EMBL/GenBank/DDBJ databases">
        <title>Comparative genomics, transcriptomics and evolutionary studies reveal genomic signatures of adaptation to plant cell wall in hemibiotrophic fungi.</title>
        <authorList>
            <consortium name="DOE Joint Genome Institute"/>
            <person name="Baroncelli R."/>
            <person name="Diaz J.F."/>
            <person name="Benocci T."/>
            <person name="Peng M."/>
            <person name="Battaglia E."/>
            <person name="Haridas S."/>
            <person name="Andreopoulos W."/>
            <person name="Labutti K."/>
            <person name="Pangilinan J."/>
            <person name="Floch G.L."/>
            <person name="Makela M.R."/>
            <person name="Henrissat B."/>
            <person name="Grigoriev I.V."/>
            <person name="Crouch J.A."/>
            <person name="De Vries R.P."/>
            <person name="Sukno S.A."/>
            <person name="Thon M.R."/>
        </authorList>
    </citation>
    <scope>NUCLEOTIDE SEQUENCE</scope>
    <source>
        <strain evidence="2">CBS 125086</strain>
    </source>
</reference>
<protein>
    <submittedName>
        <fullName evidence="2">Uncharacterized protein</fullName>
    </submittedName>
</protein>
<feature type="transmembrane region" description="Helical" evidence="1">
    <location>
        <begin position="460"/>
        <end position="483"/>
    </location>
</feature>